<name>A0ABN7WWM6_GIGMA</name>
<comment type="caution">
    <text evidence="1">The sequence shown here is derived from an EMBL/GenBank/DDBJ whole genome shotgun (WGS) entry which is preliminary data.</text>
</comment>
<sequence length="111" mass="12921">ATTCHSIFSVRSELITLAKFAFILYEIIEWNYPALSPNTLSMQRPIHPLSLVISVEDKMDLNNHRTIQFPLFQPRISIKNLLSDSLIPIILPLHYLVLILKNRELINYQLH</sequence>
<reference evidence="1 2" key="1">
    <citation type="submission" date="2021-06" db="EMBL/GenBank/DDBJ databases">
        <authorList>
            <person name="Kallberg Y."/>
            <person name="Tangrot J."/>
            <person name="Rosling A."/>
        </authorList>
    </citation>
    <scope>NUCLEOTIDE SEQUENCE [LARGE SCALE GENOMIC DNA]</scope>
    <source>
        <strain evidence="1 2">120-4 pot B 10/14</strain>
    </source>
</reference>
<dbReference type="EMBL" id="CAJVQB010069501">
    <property type="protein sequence ID" value="CAG8842589.1"/>
    <property type="molecule type" value="Genomic_DNA"/>
</dbReference>
<accession>A0ABN7WWM6</accession>
<proteinExistence type="predicted"/>
<protein>
    <submittedName>
        <fullName evidence="1">20442_t:CDS:1</fullName>
    </submittedName>
</protein>
<feature type="non-terminal residue" evidence="1">
    <location>
        <position position="1"/>
    </location>
</feature>
<keyword evidence="2" id="KW-1185">Reference proteome</keyword>
<evidence type="ECO:0000313" key="2">
    <source>
        <dbReference type="Proteomes" id="UP000789901"/>
    </source>
</evidence>
<organism evidence="1 2">
    <name type="scientific">Gigaspora margarita</name>
    <dbReference type="NCBI Taxonomy" id="4874"/>
    <lineage>
        <taxon>Eukaryota</taxon>
        <taxon>Fungi</taxon>
        <taxon>Fungi incertae sedis</taxon>
        <taxon>Mucoromycota</taxon>
        <taxon>Glomeromycotina</taxon>
        <taxon>Glomeromycetes</taxon>
        <taxon>Diversisporales</taxon>
        <taxon>Gigasporaceae</taxon>
        <taxon>Gigaspora</taxon>
    </lineage>
</organism>
<evidence type="ECO:0000313" key="1">
    <source>
        <dbReference type="EMBL" id="CAG8842589.1"/>
    </source>
</evidence>
<gene>
    <name evidence="1" type="ORF">GMARGA_LOCUS36068</name>
</gene>
<dbReference type="Proteomes" id="UP000789901">
    <property type="component" value="Unassembled WGS sequence"/>
</dbReference>